<dbReference type="GeneID" id="25319637"/>
<feature type="transmembrane region" description="Helical" evidence="1">
    <location>
        <begin position="37"/>
        <end position="59"/>
    </location>
</feature>
<keyword evidence="1" id="KW-0472">Membrane</keyword>
<dbReference type="RefSeq" id="XP_013325293.1">
    <property type="nucleotide sequence ID" value="XM_013469839.1"/>
</dbReference>
<evidence type="ECO:0000313" key="3">
    <source>
        <dbReference type="Proteomes" id="UP000053958"/>
    </source>
</evidence>
<protein>
    <submittedName>
        <fullName evidence="2">Uncharacterized protein</fullName>
    </submittedName>
</protein>
<proteinExistence type="predicted"/>
<feature type="non-terminal residue" evidence="2">
    <location>
        <position position="1"/>
    </location>
</feature>
<keyword evidence="3" id="KW-1185">Reference proteome</keyword>
<name>A0A0F4YLG0_RASE3</name>
<reference evidence="2 3" key="1">
    <citation type="submission" date="2015-04" db="EMBL/GenBank/DDBJ databases">
        <authorList>
            <person name="Heijne W.H."/>
            <person name="Fedorova N.D."/>
            <person name="Nierman W.C."/>
            <person name="Vollebregt A.W."/>
            <person name="Zhao Z."/>
            <person name="Wu L."/>
            <person name="Kumar M."/>
            <person name="Stam H."/>
            <person name="van den Berg M.A."/>
            <person name="Pel H.J."/>
        </authorList>
    </citation>
    <scope>NUCLEOTIDE SEQUENCE [LARGE SCALE GENOMIC DNA]</scope>
    <source>
        <strain evidence="2 3">CBS 393.64</strain>
    </source>
</reference>
<dbReference type="AlphaFoldDB" id="A0A0F4YLG0"/>
<sequence>GCPSRIVTVSLFSHCTVAYDRSLYCTSKADSCHERHVLVLWHASLILFINIPMVAFYVFPTLLSDMEFIFNAVSVSIYVRNVDVYRLTTQVLSVYLYSFLFLPISF</sequence>
<evidence type="ECO:0000313" key="2">
    <source>
        <dbReference type="EMBL" id="KKA18681.1"/>
    </source>
</evidence>
<accession>A0A0F4YLG0</accession>
<keyword evidence="1" id="KW-1133">Transmembrane helix</keyword>
<organism evidence="2 3">
    <name type="scientific">Rasamsonia emersonii (strain ATCC 16479 / CBS 393.64 / IMI 116815)</name>
    <dbReference type="NCBI Taxonomy" id="1408163"/>
    <lineage>
        <taxon>Eukaryota</taxon>
        <taxon>Fungi</taxon>
        <taxon>Dikarya</taxon>
        <taxon>Ascomycota</taxon>
        <taxon>Pezizomycotina</taxon>
        <taxon>Eurotiomycetes</taxon>
        <taxon>Eurotiomycetidae</taxon>
        <taxon>Eurotiales</taxon>
        <taxon>Trichocomaceae</taxon>
        <taxon>Rasamsonia</taxon>
    </lineage>
</organism>
<comment type="caution">
    <text evidence="2">The sequence shown here is derived from an EMBL/GenBank/DDBJ whole genome shotgun (WGS) entry which is preliminary data.</text>
</comment>
<gene>
    <name evidence="2" type="ORF">T310_7361</name>
</gene>
<dbReference type="EMBL" id="LASV01000429">
    <property type="protein sequence ID" value="KKA18681.1"/>
    <property type="molecule type" value="Genomic_DNA"/>
</dbReference>
<dbReference type="Proteomes" id="UP000053958">
    <property type="component" value="Unassembled WGS sequence"/>
</dbReference>
<keyword evidence="1" id="KW-0812">Transmembrane</keyword>
<evidence type="ECO:0000256" key="1">
    <source>
        <dbReference type="SAM" id="Phobius"/>
    </source>
</evidence>